<reference evidence="3" key="1">
    <citation type="submission" date="2022-04" db="EMBL/GenBank/DDBJ databases">
        <title>Roseomonas acroporae sp. nov., isolated from coral Acropora digitifera.</title>
        <authorList>
            <person name="Sun H."/>
        </authorList>
    </citation>
    <scope>NUCLEOTIDE SEQUENCE</scope>
    <source>
        <strain evidence="3">NAR14</strain>
    </source>
</reference>
<dbReference type="RefSeq" id="WP_248665563.1">
    <property type="nucleotide sequence ID" value="NZ_JALPRX010000009.1"/>
</dbReference>
<evidence type="ECO:0000313" key="4">
    <source>
        <dbReference type="Proteomes" id="UP001139516"/>
    </source>
</evidence>
<feature type="compositionally biased region" description="Pro residues" evidence="1">
    <location>
        <begin position="123"/>
        <end position="139"/>
    </location>
</feature>
<evidence type="ECO:0000256" key="1">
    <source>
        <dbReference type="SAM" id="MobiDB-lite"/>
    </source>
</evidence>
<evidence type="ECO:0008006" key="5">
    <source>
        <dbReference type="Google" id="ProtNLM"/>
    </source>
</evidence>
<comment type="caution">
    <text evidence="3">The sequence shown here is derived from an EMBL/GenBank/DDBJ whole genome shotgun (WGS) entry which is preliminary data.</text>
</comment>
<name>A0A9X1Y533_9PROT</name>
<dbReference type="EMBL" id="JALPRX010000009">
    <property type="protein sequence ID" value="MCK8783443.1"/>
    <property type="molecule type" value="Genomic_DNA"/>
</dbReference>
<feature type="signal peptide" evidence="2">
    <location>
        <begin position="1"/>
        <end position="25"/>
    </location>
</feature>
<feature type="chain" id="PRO_5040846430" description="DUF2946 domain-containing protein" evidence="2">
    <location>
        <begin position="26"/>
        <end position="139"/>
    </location>
</feature>
<organism evidence="3 4">
    <name type="scientific">Roseomonas acroporae</name>
    <dbReference type="NCBI Taxonomy" id="2937791"/>
    <lineage>
        <taxon>Bacteria</taxon>
        <taxon>Pseudomonadati</taxon>
        <taxon>Pseudomonadota</taxon>
        <taxon>Alphaproteobacteria</taxon>
        <taxon>Acetobacterales</taxon>
        <taxon>Roseomonadaceae</taxon>
        <taxon>Roseomonas</taxon>
    </lineage>
</organism>
<keyword evidence="2" id="KW-0732">Signal</keyword>
<accession>A0A9X1Y533</accession>
<evidence type="ECO:0000256" key="2">
    <source>
        <dbReference type="SAM" id="SignalP"/>
    </source>
</evidence>
<evidence type="ECO:0000313" key="3">
    <source>
        <dbReference type="EMBL" id="MCK8783443.1"/>
    </source>
</evidence>
<gene>
    <name evidence="3" type="ORF">M0638_03485</name>
</gene>
<keyword evidence="4" id="KW-1185">Reference proteome</keyword>
<dbReference type="Proteomes" id="UP001139516">
    <property type="component" value="Unassembled WGS sequence"/>
</dbReference>
<protein>
    <recommendedName>
        <fullName evidence="5">DUF2946 domain-containing protein</fullName>
    </recommendedName>
</protein>
<sequence length="139" mass="14078">MLRRRSVLACLLVPLLLLQWTGAFAHCLRLAEAAPRLHATAFCGDAAAQPGWASGRALGPVPVLAGLAVPTEKGAPALPAKASGFCPLCQAPVAGEPPAPPFLPPPAAYDLTAAPIARAGLPATPPRAPPQQPRAPPVA</sequence>
<feature type="region of interest" description="Disordered" evidence="1">
    <location>
        <begin position="119"/>
        <end position="139"/>
    </location>
</feature>
<proteinExistence type="predicted"/>
<dbReference type="AlphaFoldDB" id="A0A9X1Y533"/>